<feature type="region of interest" description="Disordered" evidence="1">
    <location>
        <begin position="170"/>
        <end position="196"/>
    </location>
</feature>
<dbReference type="CDD" id="cd07521">
    <property type="entry name" value="HAD_FCP1-like"/>
    <property type="match status" value="1"/>
</dbReference>
<dbReference type="NCBIfam" id="TIGR02251">
    <property type="entry name" value="HIF-SF_euk"/>
    <property type="match status" value="1"/>
</dbReference>
<feature type="compositionally biased region" description="Low complexity" evidence="1">
    <location>
        <begin position="33"/>
        <end position="42"/>
    </location>
</feature>
<evidence type="ECO:0000259" key="2">
    <source>
        <dbReference type="PROSITE" id="PS50969"/>
    </source>
</evidence>
<dbReference type="EMBL" id="SUNJ01011286">
    <property type="protein sequence ID" value="TPP59010.1"/>
    <property type="molecule type" value="Genomic_DNA"/>
</dbReference>
<feature type="region of interest" description="Disordered" evidence="1">
    <location>
        <begin position="23"/>
        <end position="42"/>
    </location>
</feature>
<sequence length="730" mass="79197">MLIQGEQADGDVSVVTAVKEDTREPRFKMGGHSTTKSTKTRSNSKSLNVVLCGCLSRRSDCANYSKKPPPSMNVQLLPSSAVQSMKRLSISCQGDTNSMDDKRHDNTTSSHHGSEESSKALPPSRIHLPSSAIITDALLSRSRSADSSSGKNSRINGRVVTKQPLWRNFRIKLKKNKNNTSRSAKPNSSSDAETPVNNLLDVAPELSSTDDAEVNEALVFSPLPSQAVPEPTSTIHEALEFSKDTFVQKVDTNLLYSPRFESIFRRHNALLGPRSENDKGKKCFVIDLDETLVHSSFKMVEQADFKVGVEIDGITHRVYVLKRPHVDAFLSTMANLYECVLFTASLAKYADPVADFIDKWNTFRYRLFRESCVFHRGNYVKDLSHLGRPINQIVILDNSPASYMFHASHAVQISSWFDDANDRALLDLIPYFERLASHPNVVEFLRTNTPPTPHAAVGTVGLPAASMTSIPLSDVAGRSADSGAIISSIRRPAVASPLPVTLHETRPVQQRREVPTVTTATCTVAEPRKLQPQGYVTNQRLPSGSTLPTTKTTAPISGVAQTRKPTESDSPSSFPAPLCLATYVPVPSQPTAVVISNSTSSNSTQARVGDAANNSHNFPSTAAGASAVTTRCSTSSTASASRSCYSTAGSDNFSKSMDVRPSEQQKRISHKPPVKAVCSSSGENHHLTADSAPRRLGTIKSLPETPSPLRTSSPPLSVTPSPVSSRRIVR</sequence>
<feature type="compositionally biased region" description="Polar residues" evidence="1">
    <location>
        <begin position="178"/>
        <end position="196"/>
    </location>
</feature>
<keyword evidence="4" id="KW-1185">Reference proteome</keyword>
<reference evidence="3 4" key="1">
    <citation type="submission" date="2019-04" db="EMBL/GenBank/DDBJ databases">
        <title>Annotation for the trematode Fasciola gigantica.</title>
        <authorList>
            <person name="Choi Y.-J."/>
        </authorList>
    </citation>
    <scope>NUCLEOTIDE SEQUENCE [LARGE SCALE GENOMIC DNA]</scope>
    <source>
        <strain evidence="3">Uganda_cow_1</strain>
    </source>
</reference>
<dbReference type="GO" id="GO:0016791">
    <property type="term" value="F:phosphatase activity"/>
    <property type="evidence" value="ECO:0007669"/>
    <property type="project" value="InterPro"/>
</dbReference>
<comment type="caution">
    <text evidence="3">The sequence shown here is derived from an EMBL/GenBank/DDBJ whole genome shotgun (WGS) entry which is preliminary data.</text>
</comment>
<dbReference type="Proteomes" id="UP000316759">
    <property type="component" value="Unassembled WGS sequence"/>
</dbReference>
<dbReference type="InterPro" id="IPR004274">
    <property type="entry name" value="FCP1_dom"/>
</dbReference>
<gene>
    <name evidence="3" type="ORF">FGIG_03239</name>
</gene>
<dbReference type="InterPro" id="IPR036412">
    <property type="entry name" value="HAD-like_sf"/>
</dbReference>
<evidence type="ECO:0000256" key="1">
    <source>
        <dbReference type="SAM" id="MobiDB-lite"/>
    </source>
</evidence>
<feature type="region of interest" description="Disordered" evidence="1">
    <location>
        <begin position="92"/>
        <end position="126"/>
    </location>
</feature>
<organism evidence="3 4">
    <name type="scientific">Fasciola gigantica</name>
    <name type="common">Giant liver fluke</name>
    <dbReference type="NCBI Taxonomy" id="46835"/>
    <lineage>
        <taxon>Eukaryota</taxon>
        <taxon>Metazoa</taxon>
        <taxon>Spiralia</taxon>
        <taxon>Lophotrochozoa</taxon>
        <taxon>Platyhelminthes</taxon>
        <taxon>Trematoda</taxon>
        <taxon>Digenea</taxon>
        <taxon>Plagiorchiida</taxon>
        <taxon>Echinostomata</taxon>
        <taxon>Echinostomatoidea</taxon>
        <taxon>Fasciolidae</taxon>
        <taxon>Fasciola</taxon>
    </lineage>
</organism>
<proteinExistence type="predicted"/>
<feature type="compositionally biased region" description="Low complexity" evidence="1">
    <location>
        <begin position="701"/>
        <end position="730"/>
    </location>
</feature>
<protein>
    <submittedName>
        <fullName evidence="3">CTD small phosphatase protein</fullName>
    </submittedName>
</protein>
<feature type="compositionally biased region" description="Basic and acidic residues" evidence="1">
    <location>
        <begin position="99"/>
        <end position="118"/>
    </location>
</feature>
<dbReference type="AlphaFoldDB" id="A0A504YMQ0"/>
<dbReference type="Gene3D" id="3.40.50.1000">
    <property type="entry name" value="HAD superfamily/HAD-like"/>
    <property type="match status" value="1"/>
</dbReference>
<name>A0A504YMQ0_FASGI</name>
<dbReference type="InterPro" id="IPR023214">
    <property type="entry name" value="HAD_sf"/>
</dbReference>
<accession>A0A504YMQ0</accession>
<feature type="region of interest" description="Disordered" evidence="1">
    <location>
        <begin position="639"/>
        <end position="730"/>
    </location>
</feature>
<dbReference type="InterPro" id="IPR011948">
    <property type="entry name" value="Dullard_phosphatase"/>
</dbReference>
<feature type="compositionally biased region" description="Basic and acidic residues" evidence="1">
    <location>
        <begin position="657"/>
        <end position="666"/>
    </location>
</feature>
<feature type="region of interest" description="Disordered" evidence="1">
    <location>
        <begin position="535"/>
        <end position="573"/>
    </location>
</feature>
<dbReference type="PANTHER" id="PTHR12210">
    <property type="entry name" value="DULLARD PROTEIN PHOSPHATASE"/>
    <property type="match status" value="1"/>
</dbReference>
<dbReference type="SMART" id="SM00577">
    <property type="entry name" value="CPDc"/>
    <property type="match status" value="1"/>
</dbReference>
<feature type="compositionally biased region" description="Polar residues" evidence="1">
    <location>
        <begin position="535"/>
        <end position="555"/>
    </location>
</feature>
<dbReference type="PROSITE" id="PS50969">
    <property type="entry name" value="FCP1"/>
    <property type="match status" value="1"/>
</dbReference>
<dbReference type="Pfam" id="PF03031">
    <property type="entry name" value="NIF"/>
    <property type="match status" value="1"/>
</dbReference>
<dbReference type="FunFam" id="3.40.50.1000:FF:000093">
    <property type="entry name" value="NLI interacting factor-like phosphatase family protein"/>
    <property type="match status" value="1"/>
</dbReference>
<feature type="domain" description="FCP1 homology" evidence="2">
    <location>
        <begin position="277"/>
        <end position="435"/>
    </location>
</feature>
<evidence type="ECO:0000313" key="4">
    <source>
        <dbReference type="Proteomes" id="UP000316759"/>
    </source>
</evidence>
<dbReference type="InterPro" id="IPR050365">
    <property type="entry name" value="TIM50"/>
</dbReference>
<evidence type="ECO:0000313" key="3">
    <source>
        <dbReference type="EMBL" id="TPP59010.1"/>
    </source>
</evidence>
<dbReference type="STRING" id="46835.A0A504YMQ0"/>
<dbReference type="SUPFAM" id="SSF56784">
    <property type="entry name" value="HAD-like"/>
    <property type="match status" value="1"/>
</dbReference>
<feature type="compositionally biased region" description="Low complexity" evidence="1">
    <location>
        <begin position="639"/>
        <end position="648"/>
    </location>
</feature>
<dbReference type="OrthoDB" id="277011at2759"/>